<reference evidence="2 3" key="1">
    <citation type="submission" date="2017-05" db="EMBL/GenBank/DDBJ databases">
        <title>Complete and WGS of Bordetella genogroups.</title>
        <authorList>
            <person name="Spilker T."/>
            <person name="LiPuma J."/>
        </authorList>
    </citation>
    <scope>NUCLEOTIDE SEQUENCE [LARGE SCALE GENOMIC DNA]</scope>
    <source>
        <strain evidence="2 3">AU10456</strain>
    </source>
</reference>
<protein>
    <recommendedName>
        <fullName evidence="1">VOC domain-containing protein</fullName>
    </recommendedName>
</protein>
<keyword evidence="3" id="KW-1185">Reference proteome</keyword>
<dbReference type="AlphaFoldDB" id="A0A261TXW7"/>
<dbReference type="InterPro" id="IPR025870">
    <property type="entry name" value="Glyoxalase-like_dom"/>
</dbReference>
<feature type="domain" description="VOC" evidence="1">
    <location>
        <begin position="4"/>
        <end position="135"/>
    </location>
</feature>
<organism evidence="2 3">
    <name type="scientific">Bordetella genomosp. 5</name>
    <dbReference type="NCBI Taxonomy" id="1395608"/>
    <lineage>
        <taxon>Bacteria</taxon>
        <taxon>Pseudomonadati</taxon>
        <taxon>Pseudomonadota</taxon>
        <taxon>Betaproteobacteria</taxon>
        <taxon>Burkholderiales</taxon>
        <taxon>Alcaligenaceae</taxon>
        <taxon>Bordetella</taxon>
    </lineage>
</organism>
<dbReference type="RefSeq" id="WP_094798957.1">
    <property type="nucleotide sequence ID" value="NZ_NEVP01000003.1"/>
</dbReference>
<gene>
    <name evidence="2" type="ORF">CAL25_05495</name>
</gene>
<dbReference type="OrthoDB" id="9812467at2"/>
<accession>A0A261TXW7</accession>
<dbReference type="PANTHER" id="PTHR40265">
    <property type="entry name" value="BLL2707 PROTEIN"/>
    <property type="match status" value="1"/>
</dbReference>
<proteinExistence type="predicted"/>
<sequence>MSQRLDHVVIAVRDLDAATRAYQRLGFTLTPRGHHSLGSSNNLAMFGTDYLELLGVEPRNAHLPTADWGHPPGLAGLVFKVPDAEAAYAQLRERGVEVEGEAPRAFHRPVTLPDGSSQDARFSTVRVATQRIANGRVFLCQHFTPQLVWQPAWQDHPNGVNAVAEYAYVSTDPEADSAVLREAFPDLQWRTLAEGRGYAAGLEGGAEVRYLTPEGFQAHYGVAPADANYKGTSRAAGLTLVTRDLQALRALLERNGVRIAHDDGARIVVAPADAEGVALAFRAA</sequence>
<dbReference type="InterPro" id="IPR029068">
    <property type="entry name" value="Glyas_Bleomycin-R_OHBP_Dase"/>
</dbReference>
<dbReference type="SUPFAM" id="SSF54593">
    <property type="entry name" value="Glyoxalase/Bleomycin resistance protein/Dihydroxybiphenyl dioxygenase"/>
    <property type="match status" value="1"/>
</dbReference>
<dbReference type="EMBL" id="NEVP01000003">
    <property type="protein sequence ID" value="OZI54235.1"/>
    <property type="molecule type" value="Genomic_DNA"/>
</dbReference>
<dbReference type="PROSITE" id="PS51819">
    <property type="entry name" value="VOC"/>
    <property type="match status" value="1"/>
</dbReference>
<dbReference type="Gene3D" id="3.10.180.10">
    <property type="entry name" value="2,3-Dihydroxybiphenyl 1,2-Dioxygenase, domain 1"/>
    <property type="match status" value="1"/>
</dbReference>
<comment type="caution">
    <text evidence="2">The sequence shown here is derived from an EMBL/GenBank/DDBJ whole genome shotgun (WGS) entry which is preliminary data.</text>
</comment>
<dbReference type="Proteomes" id="UP000216913">
    <property type="component" value="Unassembled WGS sequence"/>
</dbReference>
<dbReference type="Pfam" id="PF13468">
    <property type="entry name" value="Glyoxalase_3"/>
    <property type="match status" value="1"/>
</dbReference>
<dbReference type="PANTHER" id="PTHR40265:SF1">
    <property type="entry name" value="GLYOXALASE-LIKE DOMAIN-CONTAINING PROTEIN"/>
    <property type="match status" value="1"/>
</dbReference>
<dbReference type="InterPro" id="IPR037523">
    <property type="entry name" value="VOC_core"/>
</dbReference>
<evidence type="ECO:0000259" key="1">
    <source>
        <dbReference type="PROSITE" id="PS51819"/>
    </source>
</evidence>
<evidence type="ECO:0000313" key="3">
    <source>
        <dbReference type="Proteomes" id="UP000216913"/>
    </source>
</evidence>
<evidence type="ECO:0000313" key="2">
    <source>
        <dbReference type="EMBL" id="OZI54235.1"/>
    </source>
</evidence>
<name>A0A261TXW7_9BORD</name>